<evidence type="ECO:0000256" key="8">
    <source>
        <dbReference type="SAM" id="Phobius"/>
    </source>
</evidence>
<accession>A0A1M5UKY8</accession>
<evidence type="ECO:0000256" key="4">
    <source>
        <dbReference type="ARBA" id="ARBA00022475"/>
    </source>
</evidence>
<feature type="transmembrane region" description="Helical" evidence="8">
    <location>
        <begin position="311"/>
        <end position="335"/>
    </location>
</feature>
<evidence type="ECO:0000256" key="2">
    <source>
        <dbReference type="ARBA" id="ARBA00009773"/>
    </source>
</evidence>
<gene>
    <name evidence="9" type="ORF">SAMN02745207_01799</name>
</gene>
<dbReference type="Proteomes" id="UP000184447">
    <property type="component" value="Unassembled WGS sequence"/>
</dbReference>
<comment type="subcellular location">
    <subcellularLocation>
        <location evidence="1">Cell membrane</location>
        <topology evidence="1">Multi-pass membrane protein</topology>
    </subcellularLocation>
</comment>
<keyword evidence="7 8" id="KW-0472">Membrane</keyword>
<feature type="transmembrane region" description="Helical" evidence="8">
    <location>
        <begin position="156"/>
        <end position="178"/>
    </location>
</feature>
<reference evidence="9 10" key="1">
    <citation type="submission" date="2016-11" db="EMBL/GenBank/DDBJ databases">
        <authorList>
            <person name="Jaros S."/>
            <person name="Januszkiewicz K."/>
            <person name="Wedrychowicz H."/>
        </authorList>
    </citation>
    <scope>NUCLEOTIDE SEQUENCE [LARGE SCALE GENOMIC DNA]</scope>
    <source>
        <strain evidence="9 10">DSM 8605</strain>
    </source>
</reference>
<evidence type="ECO:0000256" key="3">
    <source>
        <dbReference type="ARBA" id="ARBA00022448"/>
    </source>
</evidence>
<keyword evidence="4" id="KW-1003">Cell membrane</keyword>
<feature type="transmembrane region" description="Helical" evidence="8">
    <location>
        <begin position="211"/>
        <end position="236"/>
    </location>
</feature>
<sequence length="355" mass="40235">MKFNNKFYNYGLGVLLILVILFMMSKITFIIEPLMVILNTLFIPFLFGGFIYYLFRPLMIFLQKRGVKRNLAAGITFVVFIGLIVWIVGYSGNSVTDTFSESYEELTLKIDNLQGSFYKNLQLLNIDEETIKNLNDSVIPYLQSSAKNISKSSLNFLSNVASVSTIIILVPIVAFYLLKDGEKFKQNIIDMIPSKKRNYFVKLIKEIDTTLYTYISGQMFVAFFIGLLMFIGYTILGMQNALALGIFAMITSVIPFLGPFLGILPALLIALMTDIKLLLWIIVLSIIVQQIEGKFVTPNILGNKLNIHPLTVIFMIFIFVSLFGVIGAFIAIPTYSIIKVIIKSLYDEFRNKNNE</sequence>
<keyword evidence="3" id="KW-0813">Transport</keyword>
<dbReference type="AlphaFoldDB" id="A0A1M5UKY8"/>
<dbReference type="OrthoDB" id="9793390at2"/>
<dbReference type="InterPro" id="IPR002549">
    <property type="entry name" value="AI-2E-like"/>
</dbReference>
<keyword evidence="10" id="KW-1185">Reference proteome</keyword>
<evidence type="ECO:0000256" key="7">
    <source>
        <dbReference type="ARBA" id="ARBA00023136"/>
    </source>
</evidence>
<dbReference type="Pfam" id="PF01594">
    <property type="entry name" value="AI-2E_transport"/>
    <property type="match status" value="1"/>
</dbReference>
<organism evidence="9 10">
    <name type="scientific">Clostridium grantii DSM 8605</name>
    <dbReference type="NCBI Taxonomy" id="1121316"/>
    <lineage>
        <taxon>Bacteria</taxon>
        <taxon>Bacillati</taxon>
        <taxon>Bacillota</taxon>
        <taxon>Clostridia</taxon>
        <taxon>Eubacteriales</taxon>
        <taxon>Clostridiaceae</taxon>
        <taxon>Clostridium</taxon>
    </lineage>
</organism>
<dbReference type="GO" id="GO:0005886">
    <property type="term" value="C:plasma membrane"/>
    <property type="evidence" value="ECO:0007669"/>
    <property type="project" value="UniProtKB-SubCell"/>
</dbReference>
<evidence type="ECO:0000256" key="5">
    <source>
        <dbReference type="ARBA" id="ARBA00022692"/>
    </source>
</evidence>
<feature type="transmembrane region" description="Helical" evidence="8">
    <location>
        <begin position="275"/>
        <end position="291"/>
    </location>
</feature>
<dbReference type="RefSeq" id="WP_073338100.1">
    <property type="nucleotide sequence ID" value="NZ_FQXM01000008.1"/>
</dbReference>
<feature type="transmembrane region" description="Helical" evidence="8">
    <location>
        <begin position="37"/>
        <end position="55"/>
    </location>
</feature>
<evidence type="ECO:0000256" key="1">
    <source>
        <dbReference type="ARBA" id="ARBA00004651"/>
    </source>
</evidence>
<dbReference type="EMBL" id="FQXM01000008">
    <property type="protein sequence ID" value="SHH63722.1"/>
    <property type="molecule type" value="Genomic_DNA"/>
</dbReference>
<proteinExistence type="inferred from homology"/>
<comment type="similarity">
    <text evidence="2">Belongs to the autoinducer-2 exporter (AI-2E) (TC 2.A.86) family.</text>
</comment>
<protein>
    <submittedName>
        <fullName evidence="9">Predicted PurR-regulated permease PerM</fullName>
    </submittedName>
</protein>
<keyword evidence="5 8" id="KW-0812">Transmembrane</keyword>
<evidence type="ECO:0000313" key="10">
    <source>
        <dbReference type="Proteomes" id="UP000184447"/>
    </source>
</evidence>
<dbReference type="PANTHER" id="PTHR21716:SF53">
    <property type="entry name" value="PERMEASE PERM-RELATED"/>
    <property type="match status" value="1"/>
</dbReference>
<feature type="transmembrane region" description="Helical" evidence="8">
    <location>
        <begin position="242"/>
        <end position="268"/>
    </location>
</feature>
<dbReference type="PANTHER" id="PTHR21716">
    <property type="entry name" value="TRANSMEMBRANE PROTEIN"/>
    <property type="match status" value="1"/>
</dbReference>
<dbReference type="GO" id="GO:0055085">
    <property type="term" value="P:transmembrane transport"/>
    <property type="evidence" value="ECO:0007669"/>
    <property type="project" value="TreeGrafter"/>
</dbReference>
<evidence type="ECO:0000313" key="9">
    <source>
        <dbReference type="EMBL" id="SHH63722.1"/>
    </source>
</evidence>
<feature type="transmembrane region" description="Helical" evidence="8">
    <location>
        <begin position="7"/>
        <end position="31"/>
    </location>
</feature>
<feature type="transmembrane region" description="Helical" evidence="8">
    <location>
        <begin position="67"/>
        <end position="89"/>
    </location>
</feature>
<dbReference type="STRING" id="1121316.SAMN02745207_01799"/>
<keyword evidence="6 8" id="KW-1133">Transmembrane helix</keyword>
<name>A0A1M5UKY8_9CLOT</name>
<evidence type="ECO:0000256" key="6">
    <source>
        <dbReference type="ARBA" id="ARBA00022989"/>
    </source>
</evidence>